<evidence type="ECO:0000313" key="4">
    <source>
        <dbReference type="Proteomes" id="UP000005732"/>
    </source>
</evidence>
<dbReference type="InterPro" id="IPR002347">
    <property type="entry name" value="SDR_fam"/>
</dbReference>
<dbReference type="RefSeq" id="WP_003580707.1">
    <property type="nucleotide sequence ID" value="NZ_JH719395.1"/>
</dbReference>
<dbReference type="PRINTS" id="PR00080">
    <property type="entry name" value="SDRFAMILY"/>
</dbReference>
<dbReference type="SUPFAM" id="SSF51735">
    <property type="entry name" value="NAD(P)-binding Rossmann-fold domains"/>
    <property type="match status" value="1"/>
</dbReference>
<dbReference type="InterPro" id="IPR036291">
    <property type="entry name" value="NAD(P)-bd_dom_sf"/>
</dbReference>
<dbReference type="PANTHER" id="PTHR43639">
    <property type="entry name" value="OXIDOREDUCTASE, SHORT-CHAIN DEHYDROGENASE/REDUCTASE FAMILY (AFU_ORTHOLOGUE AFUA_5G02870)"/>
    <property type="match status" value="1"/>
</dbReference>
<reference evidence="3 4" key="1">
    <citation type="submission" date="2012-02" db="EMBL/GenBank/DDBJ databases">
        <title>Improved High-Quality Draft Sequence of Rhizobium leguminosarum bv. trifolii WSM2297.</title>
        <authorList>
            <consortium name="US DOE Joint Genome Institute"/>
            <person name="Lucas S."/>
            <person name="Han J."/>
            <person name="Lapidus A."/>
            <person name="Cheng J.-F."/>
            <person name="Goodwin L."/>
            <person name="Pitluck S."/>
            <person name="Peters L."/>
            <person name="Ovchinnikova G."/>
            <person name="Zhang X."/>
            <person name="Detter J.C."/>
            <person name="Han C."/>
            <person name="Tapia R."/>
            <person name="Land M."/>
            <person name="Hauser L."/>
            <person name="Kyrpides N."/>
            <person name="Ivanova N."/>
            <person name="Pagani I."/>
            <person name="Brau L."/>
            <person name="Yates R."/>
            <person name="O'Hara G."/>
            <person name="Rui T."/>
            <person name="Howieson J."/>
            <person name="Reeve W."/>
            <person name="Woyke T."/>
        </authorList>
    </citation>
    <scope>NUCLEOTIDE SEQUENCE [LARGE SCALE GENOMIC DNA]</scope>
    <source>
        <strain evidence="3 4">WSM2297</strain>
    </source>
</reference>
<evidence type="ECO:0008006" key="5">
    <source>
        <dbReference type="Google" id="ProtNLM"/>
    </source>
</evidence>
<sequence length="241" mass="25540">MSSQKTILITGASQGIGAGMVRTFLERGYNVVATSRRISETSGFDRSSPVALVDGDIGDPNTAEKVAGVAIDKFGSIDALVNNAGIFLTKPFLEYTIDDFRRLSSTNVEGFIHLTQLAVRQMLRQRTGGSIVSITTSLTDHPIAGVTASVAMITKGGINAITKNLAMEFAKDNIRVNAVAPGIVDTPLHENDPKDFLKTLSPMGTISGVQEIVNAVVYLTEAAGITGEVLHVDNGAHLGKW</sequence>
<proteinExistence type="inferred from homology"/>
<organism evidence="3 4">
    <name type="scientific">Rhizobium leguminosarum bv. trifolii WSM2297</name>
    <dbReference type="NCBI Taxonomy" id="754762"/>
    <lineage>
        <taxon>Bacteria</taxon>
        <taxon>Pseudomonadati</taxon>
        <taxon>Pseudomonadota</taxon>
        <taxon>Alphaproteobacteria</taxon>
        <taxon>Hyphomicrobiales</taxon>
        <taxon>Rhizobiaceae</taxon>
        <taxon>Rhizobium/Agrobacterium group</taxon>
        <taxon>Rhizobium</taxon>
    </lineage>
</organism>
<gene>
    <name evidence="3" type="ORF">Rleg4DRAFT_1822</name>
</gene>
<protein>
    <recommendedName>
        <fullName evidence="5">Short-chain alcohol dehydrogenase like protein</fullName>
    </recommendedName>
</protein>
<dbReference type="EMBL" id="JH719395">
    <property type="protein sequence ID" value="EJC80205.1"/>
    <property type="molecule type" value="Genomic_DNA"/>
</dbReference>
<dbReference type="PANTHER" id="PTHR43639:SF1">
    <property type="entry name" value="SHORT-CHAIN DEHYDROGENASE_REDUCTASE FAMILY PROTEIN"/>
    <property type="match status" value="1"/>
</dbReference>
<dbReference type="OrthoDB" id="9787298at2"/>
<dbReference type="Proteomes" id="UP000005732">
    <property type="component" value="Unassembled WGS sequence"/>
</dbReference>
<dbReference type="PRINTS" id="PR00081">
    <property type="entry name" value="GDHRDH"/>
</dbReference>
<evidence type="ECO:0000256" key="1">
    <source>
        <dbReference type="ARBA" id="ARBA00006484"/>
    </source>
</evidence>
<evidence type="ECO:0000313" key="3">
    <source>
        <dbReference type="EMBL" id="EJC80205.1"/>
    </source>
</evidence>
<accession>J0CL28</accession>
<keyword evidence="2" id="KW-0560">Oxidoreductase</keyword>
<dbReference type="FunFam" id="3.40.50.720:FF:000084">
    <property type="entry name" value="Short-chain dehydrogenase reductase"/>
    <property type="match status" value="1"/>
</dbReference>
<dbReference type="GO" id="GO:0016491">
    <property type="term" value="F:oxidoreductase activity"/>
    <property type="evidence" value="ECO:0007669"/>
    <property type="project" value="UniProtKB-KW"/>
</dbReference>
<name>J0CL28_RHILT</name>
<dbReference type="HOGENOM" id="CLU_010194_1_3_5"/>
<evidence type="ECO:0000256" key="2">
    <source>
        <dbReference type="ARBA" id="ARBA00023002"/>
    </source>
</evidence>
<dbReference type="AlphaFoldDB" id="J0CL28"/>
<comment type="similarity">
    <text evidence="1">Belongs to the short-chain dehydrogenases/reductases (SDR) family.</text>
</comment>
<dbReference type="CDD" id="cd05233">
    <property type="entry name" value="SDR_c"/>
    <property type="match status" value="1"/>
</dbReference>
<dbReference type="Pfam" id="PF13561">
    <property type="entry name" value="adh_short_C2"/>
    <property type="match status" value="1"/>
</dbReference>
<dbReference type="Gene3D" id="3.40.50.720">
    <property type="entry name" value="NAD(P)-binding Rossmann-like Domain"/>
    <property type="match status" value="1"/>
</dbReference>